<dbReference type="Proteomes" id="UP000182257">
    <property type="component" value="Unassembled WGS sequence"/>
</dbReference>
<feature type="signal peptide" evidence="1">
    <location>
        <begin position="1"/>
        <end position="21"/>
    </location>
</feature>
<dbReference type="AlphaFoldDB" id="A0A1H4EEC6"/>
<reference evidence="2 3" key="1">
    <citation type="submission" date="2016-10" db="EMBL/GenBank/DDBJ databases">
        <authorList>
            <person name="de Groot N.N."/>
        </authorList>
    </citation>
    <scope>NUCLEOTIDE SEQUENCE [LARGE SCALE GENOMIC DNA]</scope>
    <source>
        <strain evidence="2 3">D31d</strain>
    </source>
</reference>
<protein>
    <recommendedName>
        <fullName evidence="4">DUF4890 domain-containing protein</fullName>
    </recommendedName>
</protein>
<evidence type="ECO:0000313" key="3">
    <source>
        <dbReference type="Proteomes" id="UP000182257"/>
    </source>
</evidence>
<evidence type="ECO:0008006" key="4">
    <source>
        <dbReference type="Google" id="ProtNLM"/>
    </source>
</evidence>
<evidence type="ECO:0000313" key="2">
    <source>
        <dbReference type="EMBL" id="SEA83383.1"/>
    </source>
</evidence>
<dbReference type="RefSeq" id="WP_074761996.1">
    <property type="nucleotide sequence ID" value="NZ_FNRF01000005.1"/>
</dbReference>
<proteinExistence type="predicted"/>
<feature type="chain" id="PRO_5010187142" description="DUF4890 domain-containing protein" evidence="1">
    <location>
        <begin position="22"/>
        <end position="112"/>
    </location>
</feature>
<organism evidence="2 3">
    <name type="scientific">Xylanibacter ruminicola</name>
    <name type="common">Prevotella ruminicola</name>
    <dbReference type="NCBI Taxonomy" id="839"/>
    <lineage>
        <taxon>Bacteria</taxon>
        <taxon>Pseudomonadati</taxon>
        <taxon>Bacteroidota</taxon>
        <taxon>Bacteroidia</taxon>
        <taxon>Bacteroidales</taxon>
        <taxon>Prevotellaceae</taxon>
        <taxon>Xylanibacter</taxon>
    </lineage>
</organism>
<accession>A0A1H4EEC6</accession>
<evidence type="ECO:0000256" key="1">
    <source>
        <dbReference type="SAM" id="SignalP"/>
    </source>
</evidence>
<sequence length="112" mass="13473">MKQMRQIMMTVALMLTAGAMAQSVDETQPKDGMPEMAMRPQRMKRITQEQMTRRMVRELMLDEKQTKYDKKLRKLLSDDQYEGYLRLKPQFYSQRRIREFLLGGEMNMPNFQ</sequence>
<keyword evidence="1" id="KW-0732">Signal</keyword>
<dbReference type="EMBL" id="FNRF01000005">
    <property type="protein sequence ID" value="SEA83383.1"/>
    <property type="molecule type" value="Genomic_DNA"/>
</dbReference>
<gene>
    <name evidence="2" type="ORF">SAMN05216462_2764</name>
</gene>
<name>A0A1H4EEC6_XYLRU</name>